<dbReference type="STRING" id="983967.A0A1E4T3T2"/>
<dbReference type="SFLD" id="SFLDG01151">
    <property type="entry name" value="Main.2:_Nu-like"/>
    <property type="match status" value="1"/>
</dbReference>
<dbReference type="InterPro" id="IPR040079">
    <property type="entry name" value="Glutathione_S-Trfase"/>
</dbReference>
<dbReference type="Pfam" id="PF14497">
    <property type="entry name" value="GST_C_3"/>
    <property type="match status" value="1"/>
</dbReference>
<protein>
    <recommendedName>
        <fullName evidence="6">Glutathione S-transferase</fullName>
    </recommendedName>
</protein>
<feature type="domain" description="GST C-terminal" evidence="3">
    <location>
        <begin position="111"/>
        <end position="232"/>
    </location>
</feature>
<dbReference type="Proteomes" id="UP000094801">
    <property type="component" value="Unassembled WGS sequence"/>
</dbReference>
<dbReference type="InterPro" id="IPR036282">
    <property type="entry name" value="Glutathione-S-Trfase_C_sf"/>
</dbReference>
<evidence type="ECO:0000259" key="2">
    <source>
        <dbReference type="PROSITE" id="PS50404"/>
    </source>
</evidence>
<gene>
    <name evidence="4" type="ORF">CANARDRAFT_27614</name>
</gene>
<accession>A0A1E4T3T2</accession>
<name>A0A1E4T3T2_9ASCO</name>
<dbReference type="AlphaFoldDB" id="A0A1E4T3T2"/>
<sequence length="232" mass="26615">MVSYLIDEKDPESTGVEAPFIRLYAATTGNNYKVSILLELLGLDYQVRKIDIRAGQQKEDWFLAINPNGRTPSLTDADKDGKVTHISESAAIMIYLADKYDKDRKYSYAPGTDLYYEELEWTFFQMAGLGPMGGQYNHFARFAPVKIDYAIERYFNETVRLFGVLEERLTRNKTGYLVGDRLGISDIVSYVWVNSLKEFGFAEEIKKLPRLEQWAEKISKIDAVKRGTSIFQ</sequence>
<dbReference type="PANTHER" id="PTHR44051:SF8">
    <property type="entry name" value="GLUTATHIONE S-TRANSFERASE GSTA"/>
    <property type="match status" value="1"/>
</dbReference>
<keyword evidence="5" id="KW-1185">Reference proteome</keyword>
<dbReference type="InterPro" id="IPR004046">
    <property type="entry name" value="GST_C"/>
</dbReference>
<dbReference type="Gene3D" id="1.20.1050.10">
    <property type="match status" value="1"/>
</dbReference>
<dbReference type="SFLD" id="SFLDS00019">
    <property type="entry name" value="Glutathione_Transferase_(cytos"/>
    <property type="match status" value="1"/>
</dbReference>
<evidence type="ECO:0000313" key="5">
    <source>
        <dbReference type="Proteomes" id="UP000094801"/>
    </source>
</evidence>
<evidence type="ECO:0008006" key="6">
    <source>
        <dbReference type="Google" id="ProtNLM"/>
    </source>
</evidence>
<dbReference type="PROSITE" id="PS50404">
    <property type="entry name" value="GST_NTER"/>
    <property type="match status" value="1"/>
</dbReference>
<dbReference type="CDD" id="cd03048">
    <property type="entry name" value="GST_N_Ure2p_like"/>
    <property type="match status" value="1"/>
</dbReference>
<organism evidence="4 5">
    <name type="scientific">[Candida] arabinofermentans NRRL YB-2248</name>
    <dbReference type="NCBI Taxonomy" id="983967"/>
    <lineage>
        <taxon>Eukaryota</taxon>
        <taxon>Fungi</taxon>
        <taxon>Dikarya</taxon>
        <taxon>Ascomycota</taxon>
        <taxon>Saccharomycotina</taxon>
        <taxon>Pichiomycetes</taxon>
        <taxon>Pichiales</taxon>
        <taxon>Pichiaceae</taxon>
        <taxon>Ogataea</taxon>
        <taxon>Ogataea/Candida clade</taxon>
    </lineage>
</organism>
<dbReference type="Gene3D" id="3.40.30.10">
    <property type="entry name" value="Glutaredoxin"/>
    <property type="match status" value="1"/>
</dbReference>
<dbReference type="InterPro" id="IPR010987">
    <property type="entry name" value="Glutathione-S-Trfase_C-like"/>
</dbReference>
<feature type="domain" description="GST N-terminal" evidence="2">
    <location>
        <begin position="18"/>
        <end position="104"/>
    </location>
</feature>
<dbReference type="SUPFAM" id="SSF52833">
    <property type="entry name" value="Thioredoxin-like"/>
    <property type="match status" value="1"/>
</dbReference>
<evidence type="ECO:0000256" key="1">
    <source>
        <dbReference type="ARBA" id="ARBA00007409"/>
    </source>
</evidence>
<dbReference type="InterPro" id="IPR036249">
    <property type="entry name" value="Thioredoxin-like_sf"/>
</dbReference>
<dbReference type="OrthoDB" id="422574at2759"/>
<dbReference type="InterPro" id="IPR004045">
    <property type="entry name" value="Glutathione_S-Trfase_N"/>
</dbReference>
<dbReference type="Pfam" id="PF13409">
    <property type="entry name" value="GST_N_2"/>
    <property type="match status" value="1"/>
</dbReference>
<dbReference type="EMBL" id="KV453850">
    <property type="protein sequence ID" value="ODV86391.1"/>
    <property type="molecule type" value="Genomic_DNA"/>
</dbReference>
<dbReference type="PANTHER" id="PTHR44051">
    <property type="entry name" value="GLUTATHIONE S-TRANSFERASE-RELATED"/>
    <property type="match status" value="1"/>
</dbReference>
<dbReference type="SFLD" id="SFLDG00358">
    <property type="entry name" value="Main_(cytGST)"/>
    <property type="match status" value="1"/>
</dbReference>
<evidence type="ECO:0000313" key="4">
    <source>
        <dbReference type="EMBL" id="ODV86391.1"/>
    </source>
</evidence>
<evidence type="ECO:0000259" key="3">
    <source>
        <dbReference type="PROSITE" id="PS50405"/>
    </source>
</evidence>
<reference evidence="5" key="1">
    <citation type="submission" date="2016-04" db="EMBL/GenBank/DDBJ databases">
        <title>Comparative genomics of biotechnologically important yeasts.</title>
        <authorList>
            <consortium name="DOE Joint Genome Institute"/>
            <person name="Riley R."/>
            <person name="Haridas S."/>
            <person name="Wolfe K.H."/>
            <person name="Lopes M.R."/>
            <person name="Hittinger C.T."/>
            <person name="Goker M."/>
            <person name="Salamov A."/>
            <person name="Wisecaver J."/>
            <person name="Long T.M."/>
            <person name="Aerts A.L."/>
            <person name="Barry K."/>
            <person name="Choi C."/>
            <person name="Clum A."/>
            <person name="Coughlan A.Y."/>
            <person name="Deshpande S."/>
            <person name="Douglass A.P."/>
            <person name="Hanson S.J."/>
            <person name="Klenk H.-P."/>
            <person name="Labutti K."/>
            <person name="Lapidus A."/>
            <person name="Lindquist E."/>
            <person name="Lipzen A."/>
            <person name="Meier-Kolthoff J.P."/>
            <person name="Ohm R.A."/>
            <person name="Otillar R.P."/>
            <person name="Pangilinan J."/>
            <person name="Peng Y."/>
            <person name="Rokas A."/>
            <person name="Rosa C.A."/>
            <person name="Scheuner C."/>
            <person name="Sibirny A.A."/>
            <person name="Slot J.C."/>
            <person name="Stielow J.B."/>
            <person name="Sun H."/>
            <person name="Kurtzman C.P."/>
            <person name="Blackwell M."/>
            <person name="Grigoriev I.V."/>
            <person name="Jeffries T.W."/>
        </authorList>
    </citation>
    <scope>NUCLEOTIDE SEQUENCE [LARGE SCALE GENOMIC DNA]</scope>
    <source>
        <strain evidence="5">NRRL YB-2248</strain>
    </source>
</reference>
<proteinExistence type="inferred from homology"/>
<dbReference type="PROSITE" id="PS50405">
    <property type="entry name" value="GST_CTER"/>
    <property type="match status" value="1"/>
</dbReference>
<dbReference type="SUPFAM" id="SSF47616">
    <property type="entry name" value="GST C-terminal domain-like"/>
    <property type="match status" value="1"/>
</dbReference>
<comment type="similarity">
    <text evidence="1">Belongs to the GST superfamily.</text>
</comment>